<keyword evidence="10" id="KW-0175">Coiled coil</keyword>
<evidence type="ECO:0000256" key="2">
    <source>
        <dbReference type="ARBA" id="ARBA00008683"/>
    </source>
</evidence>
<gene>
    <name evidence="14" type="ORF">DFP80_101352</name>
</gene>
<evidence type="ECO:0000256" key="3">
    <source>
        <dbReference type="ARBA" id="ARBA00022475"/>
    </source>
</evidence>
<keyword evidence="6" id="KW-0378">Hydrolase</keyword>
<keyword evidence="8 11" id="KW-1133">Transmembrane helix</keyword>
<dbReference type="PANTHER" id="PTHR42987:SF4">
    <property type="entry name" value="PROTEASE SOHB-RELATED"/>
    <property type="match status" value="1"/>
</dbReference>
<dbReference type="NCBIfam" id="NF008745">
    <property type="entry name" value="PRK11778.1"/>
    <property type="match status" value="1"/>
</dbReference>
<dbReference type="OrthoDB" id="5614232at2"/>
<evidence type="ECO:0000259" key="13">
    <source>
        <dbReference type="Pfam" id="PF08496"/>
    </source>
</evidence>
<keyword evidence="5 11" id="KW-0812">Transmembrane</keyword>
<dbReference type="InterPro" id="IPR013703">
    <property type="entry name" value="Peptidase_S49_N_proteobac"/>
</dbReference>
<dbReference type="GO" id="GO:0005886">
    <property type="term" value="C:plasma membrane"/>
    <property type="evidence" value="ECO:0007669"/>
    <property type="project" value="UniProtKB-SubCell"/>
</dbReference>
<feature type="coiled-coil region" evidence="10">
    <location>
        <begin position="44"/>
        <end position="89"/>
    </location>
</feature>
<dbReference type="InterPro" id="IPR047272">
    <property type="entry name" value="S49_SppA_C"/>
</dbReference>
<evidence type="ECO:0000256" key="5">
    <source>
        <dbReference type="ARBA" id="ARBA00022692"/>
    </source>
</evidence>
<dbReference type="SUPFAM" id="SSF52096">
    <property type="entry name" value="ClpP/crotonase"/>
    <property type="match status" value="1"/>
</dbReference>
<evidence type="ECO:0000256" key="10">
    <source>
        <dbReference type="SAM" id="Coils"/>
    </source>
</evidence>
<dbReference type="EMBL" id="QNSE01000001">
    <property type="protein sequence ID" value="RBP85857.1"/>
    <property type="molecule type" value="Genomic_DNA"/>
</dbReference>
<dbReference type="PANTHER" id="PTHR42987">
    <property type="entry name" value="PEPTIDASE S49"/>
    <property type="match status" value="1"/>
</dbReference>
<reference evidence="14 15" key="1">
    <citation type="submission" date="2018-06" db="EMBL/GenBank/DDBJ databases">
        <title>Genomic Encyclopedia of Type Strains, Phase III (KMG-III): the genomes of soil and plant-associated and newly described type strains.</title>
        <authorList>
            <person name="Whitman W."/>
        </authorList>
    </citation>
    <scope>NUCLEOTIDE SEQUENCE [LARGE SCALE GENOMIC DNA]</scope>
    <source>
        <strain evidence="14 15">CECT 7377</strain>
    </source>
</reference>
<name>A0A366JGF0_9GAMM</name>
<evidence type="ECO:0000256" key="4">
    <source>
        <dbReference type="ARBA" id="ARBA00022670"/>
    </source>
</evidence>
<keyword evidence="9 11" id="KW-0472">Membrane</keyword>
<evidence type="ECO:0000256" key="7">
    <source>
        <dbReference type="ARBA" id="ARBA00022825"/>
    </source>
</evidence>
<evidence type="ECO:0000256" key="6">
    <source>
        <dbReference type="ARBA" id="ARBA00022801"/>
    </source>
</evidence>
<feature type="domain" description="Peptidase S49" evidence="12">
    <location>
        <begin position="160"/>
        <end position="298"/>
    </location>
</feature>
<accession>A0A366JGF0</accession>
<sequence>MLEFLADYAGFLLKLVSVALVIGFLLAALSSGKRKSQQPGSLSVTKLNENYDAMKAELDNQLLDKKVLKNLAKDKKKKEKLEKKALKKAPKEAEEVAKKRLYVLDFDGDIKASAVETMREEITAVLSVAKPQDEVVVRLESGGGVVHGYGLAASQLQRIRESNIPLTVCVDKVAASGGYMMACVADKIIAAPFAILGSIGVVAQVPNVHRLLDKSLIDVELHTAGKYKRTLTMLGENTDEGREKFKQDLEDTHGLFKRFVSSQRPQLDIEDIATGDTWYGSEAVDNKLIDLVMTSDAYLISHYDNAEVIQVTYKQPKGMAERLGLSFFSALEQKALSWVGKITQSRGY</sequence>
<evidence type="ECO:0000256" key="9">
    <source>
        <dbReference type="ARBA" id="ARBA00023136"/>
    </source>
</evidence>
<evidence type="ECO:0000256" key="8">
    <source>
        <dbReference type="ARBA" id="ARBA00022989"/>
    </source>
</evidence>
<keyword evidence="7" id="KW-0720">Serine protease</keyword>
<dbReference type="RefSeq" id="WP_113915088.1">
    <property type="nucleotide sequence ID" value="NZ_QNSE01000001.1"/>
</dbReference>
<proteinExistence type="inferred from homology"/>
<dbReference type="Pfam" id="PF01343">
    <property type="entry name" value="Peptidase_S49"/>
    <property type="match status" value="1"/>
</dbReference>
<dbReference type="CDD" id="cd07023">
    <property type="entry name" value="S49_Sppa_N_C"/>
    <property type="match status" value="1"/>
</dbReference>
<evidence type="ECO:0000313" key="15">
    <source>
        <dbReference type="Proteomes" id="UP000252792"/>
    </source>
</evidence>
<keyword evidence="4" id="KW-0645">Protease</keyword>
<dbReference type="Pfam" id="PF08496">
    <property type="entry name" value="Peptidase_S49_N"/>
    <property type="match status" value="1"/>
</dbReference>
<dbReference type="InterPro" id="IPR029045">
    <property type="entry name" value="ClpP/crotonase-like_dom_sf"/>
</dbReference>
<organism evidence="14 15">
    <name type="scientific">Marinomonas rhizomae</name>
    <dbReference type="NCBI Taxonomy" id="491948"/>
    <lineage>
        <taxon>Bacteria</taxon>
        <taxon>Pseudomonadati</taxon>
        <taxon>Pseudomonadota</taxon>
        <taxon>Gammaproteobacteria</taxon>
        <taxon>Oceanospirillales</taxon>
        <taxon>Oceanospirillaceae</taxon>
        <taxon>Marinomonas</taxon>
    </lineage>
</organism>
<keyword evidence="15" id="KW-1185">Reference proteome</keyword>
<evidence type="ECO:0000259" key="12">
    <source>
        <dbReference type="Pfam" id="PF01343"/>
    </source>
</evidence>
<evidence type="ECO:0000256" key="1">
    <source>
        <dbReference type="ARBA" id="ARBA00004236"/>
    </source>
</evidence>
<comment type="similarity">
    <text evidence="2">Belongs to the peptidase S49 family.</text>
</comment>
<comment type="caution">
    <text evidence="14">The sequence shown here is derived from an EMBL/GenBank/DDBJ whole genome shotgun (WGS) entry which is preliminary data.</text>
</comment>
<feature type="domain" description="Peptidase S49 N-terminal proteobacteria" evidence="13">
    <location>
        <begin position="3"/>
        <end position="156"/>
    </location>
</feature>
<feature type="transmembrane region" description="Helical" evidence="11">
    <location>
        <begin position="12"/>
        <end position="29"/>
    </location>
</feature>
<dbReference type="Proteomes" id="UP000252792">
    <property type="component" value="Unassembled WGS sequence"/>
</dbReference>
<evidence type="ECO:0000256" key="11">
    <source>
        <dbReference type="SAM" id="Phobius"/>
    </source>
</evidence>
<evidence type="ECO:0000313" key="14">
    <source>
        <dbReference type="EMBL" id="RBP85857.1"/>
    </source>
</evidence>
<dbReference type="GO" id="GO:0006508">
    <property type="term" value="P:proteolysis"/>
    <property type="evidence" value="ECO:0007669"/>
    <property type="project" value="UniProtKB-KW"/>
</dbReference>
<dbReference type="AlphaFoldDB" id="A0A366JGF0"/>
<dbReference type="InterPro" id="IPR002142">
    <property type="entry name" value="Peptidase_S49"/>
</dbReference>
<protein>
    <submittedName>
        <fullName evidence="14">Inner membrane peptidase</fullName>
    </submittedName>
</protein>
<dbReference type="GO" id="GO:0004252">
    <property type="term" value="F:serine-type endopeptidase activity"/>
    <property type="evidence" value="ECO:0007669"/>
    <property type="project" value="InterPro"/>
</dbReference>
<dbReference type="Gene3D" id="6.20.330.10">
    <property type="match status" value="1"/>
</dbReference>
<dbReference type="Gene3D" id="3.90.226.10">
    <property type="entry name" value="2-enoyl-CoA Hydratase, Chain A, domain 1"/>
    <property type="match status" value="1"/>
</dbReference>
<keyword evidence="3" id="KW-1003">Cell membrane</keyword>
<comment type="subcellular location">
    <subcellularLocation>
        <location evidence="1">Cell membrane</location>
    </subcellularLocation>
</comment>